<dbReference type="Pfam" id="PF08843">
    <property type="entry name" value="AbiEii"/>
    <property type="match status" value="1"/>
</dbReference>
<dbReference type="InterPro" id="IPR014942">
    <property type="entry name" value="AbiEii"/>
</dbReference>
<comment type="caution">
    <text evidence="1">The sequence shown here is derived from an EMBL/GenBank/DDBJ whole genome shotgun (WGS) entry which is preliminary data.</text>
</comment>
<gene>
    <name evidence="1" type="ORF">CSX00_13005</name>
</gene>
<dbReference type="Proteomes" id="UP000224317">
    <property type="component" value="Unassembled WGS sequence"/>
</dbReference>
<evidence type="ECO:0000313" key="2">
    <source>
        <dbReference type="Proteomes" id="UP000224317"/>
    </source>
</evidence>
<sequence>MSWYRDYKGQWKEIIETVAAEEHRTTQMIEKDTIQSMILSGVSQSDLPFVFKGGTSLSKAYGLIDRFSEDIDLSMNRKLTEGEKKQTKNIILSLAEDLGLTLTNAEDIQSRHSYNKYVFKYESLFSEVPLELIVETSFYQDVYPAEVHDVYSFVGRFCEKSGITLPIPFAEAKISMQVQSLERTFIDKVFAVCDYRIQNMMDRDSRHLYDIAKLLPEVEITPELDSLIDKVRDDRMMSKNNPSAQLEYNIPEMLKEIISSRFYESDYNNITKKLLYEDVSYNDAIKKGIAIVADMEIFVYKK</sequence>
<dbReference type="EMBL" id="PDYH01000060">
    <property type="protein sequence ID" value="PHU38986.1"/>
    <property type="molecule type" value="Genomic_DNA"/>
</dbReference>
<dbReference type="Gene3D" id="3.10.450.620">
    <property type="entry name" value="JHP933, nucleotidyltransferase-like core domain"/>
    <property type="match status" value="1"/>
</dbReference>
<proteinExistence type="predicted"/>
<dbReference type="AlphaFoldDB" id="A0A2G3E6U8"/>
<accession>A0A2G3E6U8</accession>
<name>A0A2G3E6U8_9FIRM</name>
<organism evidence="1 2">
    <name type="scientific">Pseudobutyrivibrio ruminis</name>
    <dbReference type="NCBI Taxonomy" id="46206"/>
    <lineage>
        <taxon>Bacteria</taxon>
        <taxon>Bacillati</taxon>
        <taxon>Bacillota</taxon>
        <taxon>Clostridia</taxon>
        <taxon>Lachnospirales</taxon>
        <taxon>Lachnospiraceae</taxon>
        <taxon>Pseudobutyrivibrio</taxon>
    </lineage>
</organism>
<dbReference type="RefSeq" id="WP_099413968.1">
    <property type="nucleotide sequence ID" value="NZ_PDYH01000060.1"/>
</dbReference>
<keyword evidence="2" id="KW-1185">Reference proteome</keyword>
<reference evidence="1" key="1">
    <citation type="submission" date="2017-10" db="EMBL/GenBank/DDBJ databases">
        <title>Resolving the taxonomy of Roseburia spp., Eubacterium rectale and Agathobacter spp. through phylogenomic analysis.</title>
        <authorList>
            <person name="Sheridan P.O."/>
            <person name="Walker A.W."/>
            <person name="Duncan S.H."/>
            <person name="Scott K.P."/>
            <person name="Toole P.W.O."/>
            <person name="Luis P."/>
            <person name="Flint H.J."/>
        </authorList>
    </citation>
    <scope>NUCLEOTIDE SEQUENCE [LARGE SCALE GENOMIC DNA]</scope>
    <source>
        <strain evidence="1">JK10</strain>
    </source>
</reference>
<evidence type="ECO:0000313" key="1">
    <source>
        <dbReference type="EMBL" id="PHU38986.1"/>
    </source>
</evidence>
<protein>
    <recommendedName>
        <fullName evidence="3">Nucleotidyl transferase AbiEii toxin, Type IV TA system</fullName>
    </recommendedName>
</protein>
<evidence type="ECO:0008006" key="3">
    <source>
        <dbReference type="Google" id="ProtNLM"/>
    </source>
</evidence>